<accession>A0AA48GQI8</accession>
<dbReference type="GO" id="GO:0019265">
    <property type="term" value="P:glycine biosynthetic process, by transamination of glyoxylate"/>
    <property type="evidence" value="ECO:0007669"/>
    <property type="project" value="TreeGrafter"/>
</dbReference>
<protein>
    <submittedName>
        <fullName evidence="9">Serine--pyruvate aminotransferase</fullName>
    </submittedName>
</protein>
<dbReference type="GO" id="GO:0008453">
    <property type="term" value="F:alanine-glyoxylate transaminase activity"/>
    <property type="evidence" value="ECO:0007669"/>
    <property type="project" value="TreeGrafter"/>
</dbReference>
<comment type="similarity">
    <text evidence="2">Belongs to the class-V pyridoxal-phosphate-dependent aminotransferase family.</text>
</comment>
<feature type="modified residue" description="N6-(pyridoxal phosphate)lysine" evidence="7">
    <location>
        <position position="191"/>
    </location>
</feature>
<evidence type="ECO:0000313" key="10">
    <source>
        <dbReference type="Proteomes" id="UP001228113"/>
    </source>
</evidence>
<dbReference type="Pfam" id="PF00266">
    <property type="entry name" value="Aminotran_5"/>
    <property type="match status" value="1"/>
</dbReference>
<keyword evidence="4" id="KW-0808">Transferase</keyword>
<keyword evidence="5 7" id="KW-0663">Pyridoxal phosphate</keyword>
<keyword evidence="3 9" id="KW-0032">Aminotransferase</keyword>
<dbReference type="EMBL" id="AP027081">
    <property type="protein sequence ID" value="BDU75744.1"/>
    <property type="molecule type" value="Genomic_DNA"/>
</dbReference>
<reference evidence="9" key="1">
    <citation type="journal article" date="2023" name="Int. J. Syst. Evol. Microbiol.">
        <title>Mesoterricola silvestris gen. nov., sp. nov., Mesoterricola sediminis sp. nov., Geothrix oryzae sp. nov., Geothrix edaphica sp. nov., Geothrix rubra sp. nov., and Geothrix limicola sp. nov., six novel members of Acidobacteriota isolated from soils.</title>
        <authorList>
            <person name="Itoh H."/>
            <person name="Sugisawa Y."/>
            <person name="Mise K."/>
            <person name="Xu Z."/>
            <person name="Kuniyasu M."/>
            <person name="Ushijima N."/>
            <person name="Kawano K."/>
            <person name="Kobayashi E."/>
            <person name="Shiratori Y."/>
            <person name="Masuda Y."/>
            <person name="Senoo K."/>
        </authorList>
    </citation>
    <scope>NUCLEOTIDE SEQUENCE</scope>
    <source>
        <strain evidence="9">W786</strain>
    </source>
</reference>
<dbReference type="InterPro" id="IPR015422">
    <property type="entry name" value="PyrdxlP-dep_Trfase_small"/>
</dbReference>
<dbReference type="AlphaFoldDB" id="A0AA48GQI8"/>
<dbReference type="InterPro" id="IPR015421">
    <property type="entry name" value="PyrdxlP-dep_Trfase_major"/>
</dbReference>
<sequence>MREETLTMIPGPTPVHPAILGALARPTVSHVAPGFVAESKEAIDGFRRLCRSEKGQAFVVAGGGTLSMEMAVVNLVAPGEKLLVVSHGYFGDRFIDLAQSFGIQVDALKAEWGKVVPPAELEAKLKAGSYAAVTITHVDTSTGTLSPVAEYAKFLKGRPEMFILDGVCATGGVDERMDDWGVDVILTAPQKAIAAPPGVALVTFSERALARRQARASVPGYYADILRWLPIMQDPGKYFSTPAVNEVTALAEALRMIHREGLDARFARHARIAQAVRAGVAALGLELFTDAGNRGDTLSVIRLPEGVEDLAFRKGMAERGIVVAGGLGPIAGKTFRLGHMGNIAAGEITAVLKALEETLASLGVKVTPGAAVAAAAPFLP</sequence>
<comment type="cofactor">
    <cofactor evidence="1 7">
        <name>pyridoxal 5'-phosphate</name>
        <dbReference type="ChEBI" id="CHEBI:597326"/>
    </cofactor>
</comment>
<feature type="binding site" evidence="6">
    <location>
        <position position="336"/>
    </location>
    <ligand>
        <name>substrate</name>
    </ligand>
</feature>
<dbReference type="FunFam" id="3.40.640.10:FF:000027">
    <property type="entry name" value="Serine--pyruvate aminotransferase, mitochondrial"/>
    <property type="match status" value="1"/>
</dbReference>
<dbReference type="PIRSF" id="PIRSF000524">
    <property type="entry name" value="SPT"/>
    <property type="match status" value="1"/>
</dbReference>
<dbReference type="Gene3D" id="3.90.1150.10">
    <property type="entry name" value="Aspartate Aminotransferase, domain 1"/>
    <property type="match status" value="1"/>
</dbReference>
<dbReference type="PANTHER" id="PTHR21152:SF24">
    <property type="entry name" value="ALANINE--GLYOXYLATE AMINOTRANSFERASE 1"/>
    <property type="match status" value="1"/>
</dbReference>
<keyword evidence="10" id="KW-1185">Reference proteome</keyword>
<dbReference type="Gene3D" id="3.40.640.10">
    <property type="entry name" value="Type I PLP-dependent aspartate aminotransferase-like (Major domain)"/>
    <property type="match status" value="1"/>
</dbReference>
<evidence type="ECO:0000256" key="6">
    <source>
        <dbReference type="PIRSR" id="PIRSR000524-1"/>
    </source>
</evidence>
<evidence type="ECO:0000256" key="3">
    <source>
        <dbReference type="ARBA" id="ARBA00022576"/>
    </source>
</evidence>
<dbReference type="KEGG" id="msea:METESE_07020"/>
<dbReference type="SUPFAM" id="SSF53383">
    <property type="entry name" value="PLP-dependent transferases"/>
    <property type="match status" value="1"/>
</dbReference>
<gene>
    <name evidence="9" type="ORF">METESE_07020</name>
</gene>
<proteinExistence type="inferred from homology"/>
<dbReference type="RefSeq" id="WP_243329218.1">
    <property type="nucleotide sequence ID" value="NZ_AP027081.1"/>
</dbReference>
<dbReference type="PANTHER" id="PTHR21152">
    <property type="entry name" value="AMINOTRANSFERASE CLASS V"/>
    <property type="match status" value="1"/>
</dbReference>
<name>A0AA48GQI8_9BACT</name>
<evidence type="ECO:0000313" key="9">
    <source>
        <dbReference type="EMBL" id="BDU75744.1"/>
    </source>
</evidence>
<dbReference type="Proteomes" id="UP001228113">
    <property type="component" value="Chromosome"/>
</dbReference>
<evidence type="ECO:0000256" key="1">
    <source>
        <dbReference type="ARBA" id="ARBA00001933"/>
    </source>
</evidence>
<dbReference type="InterPro" id="IPR015424">
    <property type="entry name" value="PyrdxlP-dep_Trfase"/>
</dbReference>
<dbReference type="GO" id="GO:0004760">
    <property type="term" value="F:L-serine-pyruvate transaminase activity"/>
    <property type="evidence" value="ECO:0007669"/>
    <property type="project" value="TreeGrafter"/>
</dbReference>
<organism evidence="9 10">
    <name type="scientific">Mesoterricola sediminis</name>
    <dbReference type="NCBI Taxonomy" id="2927980"/>
    <lineage>
        <taxon>Bacteria</taxon>
        <taxon>Pseudomonadati</taxon>
        <taxon>Acidobacteriota</taxon>
        <taxon>Holophagae</taxon>
        <taxon>Holophagales</taxon>
        <taxon>Holophagaceae</taxon>
        <taxon>Mesoterricola</taxon>
    </lineage>
</organism>
<evidence type="ECO:0000256" key="5">
    <source>
        <dbReference type="ARBA" id="ARBA00022898"/>
    </source>
</evidence>
<evidence type="ECO:0000256" key="4">
    <source>
        <dbReference type="ARBA" id="ARBA00022679"/>
    </source>
</evidence>
<evidence type="ECO:0000256" key="7">
    <source>
        <dbReference type="PIRSR" id="PIRSR000524-50"/>
    </source>
</evidence>
<dbReference type="InterPro" id="IPR000192">
    <property type="entry name" value="Aminotrans_V_dom"/>
</dbReference>
<feature type="domain" description="Aminotransferase class V" evidence="8">
    <location>
        <begin position="28"/>
        <end position="326"/>
    </location>
</feature>
<evidence type="ECO:0000256" key="2">
    <source>
        <dbReference type="ARBA" id="ARBA00009236"/>
    </source>
</evidence>
<evidence type="ECO:0000259" key="8">
    <source>
        <dbReference type="Pfam" id="PF00266"/>
    </source>
</evidence>
<dbReference type="InterPro" id="IPR024169">
    <property type="entry name" value="SP_NH2Trfase/AEP_transaminase"/>
</dbReference>